<keyword evidence="3" id="KW-1185">Reference proteome</keyword>
<sequence>MKKLTLVAVMLCMAFAAALAQEPAVMFSNKPGWHKIGEVKADFKMENESISVLGADKFKSILLKVTDAPINIADIEVIYESGDKEKINVKNELKANAETRVIDLKTPNQEIKKVVFTYKTLPNSKADKAHVELYGLK</sequence>
<evidence type="ECO:0008006" key="4">
    <source>
        <dbReference type="Google" id="ProtNLM"/>
    </source>
</evidence>
<protein>
    <recommendedName>
        <fullName evidence="4">DUF2541 domain-containing protein</fullName>
    </recommendedName>
</protein>
<feature type="chain" id="PRO_5045676825" description="DUF2541 domain-containing protein" evidence="1">
    <location>
        <begin position="21"/>
        <end position="137"/>
    </location>
</feature>
<dbReference type="RefSeq" id="WP_202013543.1">
    <property type="nucleotide sequence ID" value="NZ_JAERRB010000008.1"/>
</dbReference>
<comment type="caution">
    <text evidence="2">The sequence shown here is derived from an EMBL/GenBank/DDBJ whole genome shotgun (WGS) entry which is preliminary data.</text>
</comment>
<proteinExistence type="predicted"/>
<dbReference type="Proteomes" id="UP000613030">
    <property type="component" value="Unassembled WGS sequence"/>
</dbReference>
<gene>
    <name evidence="2" type="ORF">JI741_22040</name>
</gene>
<evidence type="ECO:0000256" key="1">
    <source>
        <dbReference type="SAM" id="SignalP"/>
    </source>
</evidence>
<accession>A0ABS1KX23</accession>
<dbReference type="EMBL" id="JAERRB010000008">
    <property type="protein sequence ID" value="MBL0743929.1"/>
    <property type="molecule type" value="Genomic_DNA"/>
</dbReference>
<organism evidence="2 3">
    <name type="scientific">Chryseolinea lacunae</name>
    <dbReference type="NCBI Taxonomy" id="2801331"/>
    <lineage>
        <taxon>Bacteria</taxon>
        <taxon>Pseudomonadati</taxon>
        <taxon>Bacteroidota</taxon>
        <taxon>Cytophagia</taxon>
        <taxon>Cytophagales</taxon>
        <taxon>Fulvivirgaceae</taxon>
        <taxon>Chryseolinea</taxon>
    </lineage>
</organism>
<evidence type="ECO:0000313" key="3">
    <source>
        <dbReference type="Proteomes" id="UP000613030"/>
    </source>
</evidence>
<reference evidence="2 3" key="1">
    <citation type="submission" date="2021-01" db="EMBL/GenBank/DDBJ databases">
        <title>Chryseolinea sp. Jin1 Genome sequencing and assembly.</title>
        <authorList>
            <person name="Kim I."/>
        </authorList>
    </citation>
    <scope>NUCLEOTIDE SEQUENCE [LARGE SCALE GENOMIC DNA]</scope>
    <source>
        <strain evidence="2 3">Jin1</strain>
    </source>
</reference>
<keyword evidence="1" id="KW-0732">Signal</keyword>
<name>A0ABS1KX23_9BACT</name>
<evidence type="ECO:0000313" key="2">
    <source>
        <dbReference type="EMBL" id="MBL0743929.1"/>
    </source>
</evidence>
<feature type="signal peptide" evidence="1">
    <location>
        <begin position="1"/>
        <end position="20"/>
    </location>
</feature>